<dbReference type="InterPro" id="IPR011990">
    <property type="entry name" value="TPR-like_helical_dom_sf"/>
</dbReference>
<dbReference type="Gene3D" id="1.25.40.10">
    <property type="entry name" value="Tetratricopeptide repeat domain"/>
    <property type="match status" value="1"/>
</dbReference>
<dbReference type="AlphaFoldDB" id="A0A4Q7E7E5"/>
<reference evidence="2 3" key="1">
    <citation type="submission" date="2018-01" db="EMBL/GenBank/DDBJ databases">
        <title>Co-occurrence of chitin degradation, pigmentation and bioactivity in marine Pseudoalteromonas.</title>
        <authorList>
            <person name="Paulsen S."/>
            <person name="Gram L."/>
            <person name="Machado H."/>
        </authorList>
    </citation>
    <scope>NUCLEOTIDE SEQUENCE [LARGE SCALE GENOMIC DNA]</scope>
    <source>
        <strain evidence="2 3">S1946</strain>
    </source>
</reference>
<keyword evidence="1" id="KW-0732">Signal</keyword>
<evidence type="ECO:0000313" key="3">
    <source>
        <dbReference type="Proteomes" id="UP000292345"/>
    </source>
</evidence>
<evidence type="ECO:0000313" key="2">
    <source>
        <dbReference type="EMBL" id="RZM78360.1"/>
    </source>
</evidence>
<dbReference type="Proteomes" id="UP000292345">
    <property type="component" value="Unassembled WGS sequence"/>
</dbReference>
<dbReference type="SUPFAM" id="SSF81901">
    <property type="entry name" value="HCP-like"/>
    <property type="match status" value="1"/>
</dbReference>
<evidence type="ECO:0000256" key="1">
    <source>
        <dbReference type="SAM" id="SignalP"/>
    </source>
</evidence>
<comment type="caution">
    <text evidence="2">The sequence shown here is derived from an EMBL/GenBank/DDBJ whole genome shotgun (WGS) entry which is preliminary data.</text>
</comment>
<proteinExistence type="predicted"/>
<accession>A0A4Q7E7E5</accession>
<dbReference type="EMBL" id="PPUZ01000039">
    <property type="protein sequence ID" value="RZM78360.1"/>
    <property type="molecule type" value="Genomic_DNA"/>
</dbReference>
<name>A0A4Q7E7E5_9GAMM</name>
<protein>
    <recommendedName>
        <fullName evidence="4">Sel1 repeat family protein</fullName>
    </recommendedName>
</protein>
<feature type="chain" id="PRO_5020576834" description="Sel1 repeat family protein" evidence="1">
    <location>
        <begin position="18"/>
        <end position="253"/>
    </location>
</feature>
<organism evidence="2 3">
    <name type="scientific">Pseudoalteromonas rubra</name>
    <dbReference type="NCBI Taxonomy" id="43658"/>
    <lineage>
        <taxon>Bacteria</taxon>
        <taxon>Pseudomonadati</taxon>
        <taxon>Pseudomonadota</taxon>
        <taxon>Gammaproteobacteria</taxon>
        <taxon>Alteromonadales</taxon>
        <taxon>Pseudoalteromonadaceae</taxon>
        <taxon>Pseudoalteromonas</taxon>
    </lineage>
</organism>
<feature type="signal peptide" evidence="1">
    <location>
        <begin position="1"/>
        <end position="17"/>
    </location>
</feature>
<evidence type="ECO:0008006" key="4">
    <source>
        <dbReference type="Google" id="ProtNLM"/>
    </source>
</evidence>
<sequence length="253" mass="29419">MKLIMLFFIFFSFSLKAELTLEDVEVDIFREGKLKQDDVMDLLLSDSHEDENLSNYLLSLVYGYGLYGVEKNIEKSESYFLPLLDLKYRDIFFVAGTFWSNSSNPEKFKKGVVLLERAAEEGDLDALYNLYSLYDHGRYSNKNKLGDILARNYNKGSKEIALQYGKVMMDVLIEKQDKIRMLKVLDNLSRISFKGHEGEYYYVLAGFYGYSNTPLYDEEKRDYYLMLSYENGYDAAEKLLKGMGMLPILPVDK</sequence>
<gene>
    <name evidence="2" type="ORF">C3B51_14370</name>
</gene>
<dbReference type="RefSeq" id="WP_130245479.1">
    <property type="nucleotide sequence ID" value="NZ_PPUZ01000039.1"/>
</dbReference>